<feature type="compositionally biased region" description="Basic and acidic residues" evidence="1">
    <location>
        <begin position="291"/>
        <end position="326"/>
    </location>
</feature>
<name>A0A1H1NT79_9ACTN</name>
<dbReference type="InterPro" id="IPR003870">
    <property type="entry name" value="DUF222"/>
</dbReference>
<dbReference type="OrthoDB" id="3790359at2"/>
<proteinExistence type="predicted"/>
<dbReference type="RefSeq" id="WP_091519726.1">
    <property type="nucleotide sequence ID" value="NZ_LT629772.1"/>
</dbReference>
<accession>A0A1H1NT79</accession>
<sequence length="566" mass="61119">MINTPAADTPGSVPAGLDAVQVLRNVSLARRQERAARTKKLIMATCWADCHPPESIDPHQLAIPGGDRPIHPGGDGTPEMAAFAIAEFGAELALSIASTERFIADALDIRHRLPRTWTRLRALEIEGFHAQQIARETRHLSLQQALLVDAAIAHRIGRWAWSRILRHLQAAIIEVDAERIARLAQEAADDTGVFIAQSTELGTKAIYARLSAADAAWFDAMVDRIADILGRRGDQGTKNQRRAAAIGVLANPLHALRLIAEDTAPSLFDPDPDDTSLLPVPSDVDDPASTADHDATVECDAPADHESPVDHEAPVDNDGPVDHDAAVDQDGPVDHVGPVDQDSDGPAPTGADCATIEAAPPRFPIIDPDQRLAEAAIRAIGQLDPARLLPKATLYVHIARETLQNGLGVTRVEDIGPIVSSLVADWLQDCQVTVKPVIDLVADQTTVDAYEIPDAMRERVFLRSPGSVFPYSGSVGRHVDQDHSIPYRDGIPDQTGDVKLGPLARREHNSITHGPWNRRQPQPGTHLFRAPHGKIILVNETGNHDLGQGPFAHRVWQAAAPQNNAA</sequence>
<gene>
    <name evidence="3" type="ORF">SAMN04489812_0632</name>
</gene>
<dbReference type="Pfam" id="PF02720">
    <property type="entry name" value="DUF222"/>
    <property type="match status" value="1"/>
</dbReference>
<feature type="region of interest" description="Disordered" evidence="1">
    <location>
        <begin position="266"/>
        <end position="352"/>
    </location>
</feature>
<feature type="domain" description="DUF222" evidence="2">
    <location>
        <begin position="81"/>
        <end position="250"/>
    </location>
</feature>
<protein>
    <recommendedName>
        <fullName evidence="2">DUF222 domain-containing protein</fullName>
    </recommendedName>
</protein>
<keyword evidence="4" id="KW-1185">Reference proteome</keyword>
<organism evidence="3 4">
    <name type="scientific">Microlunatus soli</name>
    <dbReference type="NCBI Taxonomy" id="630515"/>
    <lineage>
        <taxon>Bacteria</taxon>
        <taxon>Bacillati</taxon>
        <taxon>Actinomycetota</taxon>
        <taxon>Actinomycetes</taxon>
        <taxon>Propionibacteriales</taxon>
        <taxon>Propionibacteriaceae</taxon>
        <taxon>Microlunatus</taxon>
    </lineage>
</organism>
<evidence type="ECO:0000313" key="4">
    <source>
        <dbReference type="Proteomes" id="UP000199103"/>
    </source>
</evidence>
<evidence type="ECO:0000259" key="2">
    <source>
        <dbReference type="Pfam" id="PF02720"/>
    </source>
</evidence>
<dbReference type="EMBL" id="LT629772">
    <property type="protein sequence ID" value="SDS02000.1"/>
    <property type="molecule type" value="Genomic_DNA"/>
</dbReference>
<dbReference type="Proteomes" id="UP000199103">
    <property type="component" value="Chromosome I"/>
</dbReference>
<evidence type="ECO:0000256" key="1">
    <source>
        <dbReference type="SAM" id="MobiDB-lite"/>
    </source>
</evidence>
<reference evidence="3 4" key="1">
    <citation type="submission" date="2016-10" db="EMBL/GenBank/DDBJ databases">
        <authorList>
            <person name="de Groot N.N."/>
        </authorList>
    </citation>
    <scope>NUCLEOTIDE SEQUENCE [LARGE SCALE GENOMIC DNA]</scope>
    <source>
        <strain evidence="3 4">DSM 21800</strain>
    </source>
</reference>
<dbReference type="AlphaFoldDB" id="A0A1H1NT79"/>
<evidence type="ECO:0000313" key="3">
    <source>
        <dbReference type="EMBL" id="SDS02000.1"/>
    </source>
</evidence>